<sequence>MVEVRNGVGACVAALVILLGLLDARLGLGPAAWATGLGCGAVLATGVVRSATARRVDLLGPADVVTLVRGTLACAVAALVAASYGDSSATGALVALAAVALALDAVDGRVARRTGTVSAFGARLDGEADAFLMLVLSIDVARWAGPWVLVIGGVRYAFLVAGHVWPWLRGSVPPRYWRKVVAACSGVALLVAAAQLLPPALSCAGLAVAVVLLAESFGSEAWWLWRHRAPAAQPGERQEGWARSPG</sequence>
<dbReference type="Proteomes" id="UP001596087">
    <property type="component" value="Unassembled WGS sequence"/>
</dbReference>
<evidence type="ECO:0000313" key="5">
    <source>
        <dbReference type="Proteomes" id="UP001596087"/>
    </source>
</evidence>
<evidence type="ECO:0000313" key="4">
    <source>
        <dbReference type="EMBL" id="MFC5177515.1"/>
    </source>
</evidence>
<keyword evidence="3" id="KW-0472">Membrane</keyword>
<feature type="transmembrane region" description="Helical" evidence="3">
    <location>
        <begin position="64"/>
        <end position="82"/>
    </location>
</feature>
<accession>A0ABW0BJP6</accession>
<dbReference type="Pfam" id="PF01066">
    <property type="entry name" value="CDP-OH_P_transf"/>
    <property type="match status" value="1"/>
</dbReference>
<dbReference type="RefSeq" id="WP_378590605.1">
    <property type="nucleotide sequence ID" value="NZ_JBHSKD010000012.1"/>
</dbReference>
<feature type="transmembrane region" description="Helical" evidence="3">
    <location>
        <begin position="144"/>
        <end position="168"/>
    </location>
</feature>
<dbReference type="InterPro" id="IPR000462">
    <property type="entry name" value="CDP-OH_P_trans"/>
</dbReference>
<reference evidence="5" key="1">
    <citation type="journal article" date="2019" name="Int. J. Syst. Evol. Microbiol.">
        <title>The Global Catalogue of Microorganisms (GCM) 10K type strain sequencing project: providing services to taxonomists for standard genome sequencing and annotation.</title>
        <authorList>
            <consortium name="The Broad Institute Genomics Platform"/>
            <consortium name="The Broad Institute Genome Sequencing Center for Infectious Disease"/>
            <person name="Wu L."/>
            <person name="Ma J."/>
        </authorList>
    </citation>
    <scope>NUCLEOTIDE SEQUENCE [LARGE SCALE GENOMIC DNA]</scope>
    <source>
        <strain evidence="5">DFY41</strain>
    </source>
</reference>
<protein>
    <submittedName>
        <fullName evidence="4">CDP-alcohol phosphatidyltransferase family protein</fullName>
    </submittedName>
</protein>
<organism evidence="4 5">
    <name type="scientific">Nocardioides taihuensis</name>
    <dbReference type="NCBI Taxonomy" id="1835606"/>
    <lineage>
        <taxon>Bacteria</taxon>
        <taxon>Bacillati</taxon>
        <taxon>Actinomycetota</taxon>
        <taxon>Actinomycetes</taxon>
        <taxon>Propionibacteriales</taxon>
        <taxon>Nocardioidaceae</taxon>
        <taxon>Nocardioides</taxon>
    </lineage>
</organism>
<keyword evidence="5" id="KW-1185">Reference proteome</keyword>
<feature type="transmembrane region" description="Helical" evidence="3">
    <location>
        <begin position="180"/>
        <end position="198"/>
    </location>
</feature>
<keyword evidence="1 2" id="KW-0808">Transferase</keyword>
<gene>
    <name evidence="4" type="ORF">ACFPGP_12580</name>
</gene>
<dbReference type="InterPro" id="IPR048254">
    <property type="entry name" value="CDP_ALCOHOL_P_TRANSF_CS"/>
</dbReference>
<evidence type="ECO:0000256" key="3">
    <source>
        <dbReference type="SAM" id="Phobius"/>
    </source>
</evidence>
<evidence type="ECO:0000256" key="1">
    <source>
        <dbReference type="ARBA" id="ARBA00022679"/>
    </source>
</evidence>
<proteinExistence type="inferred from homology"/>
<name>A0ABW0BJP6_9ACTN</name>
<dbReference type="Gene3D" id="1.20.120.1760">
    <property type="match status" value="1"/>
</dbReference>
<keyword evidence="3" id="KW-0812">Transmembrane</keyword>
<feature type="transmembrane region" description="Helical" evidence="3">
    <location>
        <begin position="34"/>
        <end position="52"/>
    </location>
</feature>
<dbReference type="PROSITE" id="PS00379">
    <property type="entry name" value="CDP_ALCOHOL_P_TRANSF"/>
    <property type="match status" value="1"/>
</dbReference>
<keyword evidence="3" id="KW-1133">Transmembrane helix</keyword>
<dbReference type="InterPro" id="IPR043130">
    <property type="entry name" value="CDP-OH_PTrfase_TM_dom"/>
</dbReference>
<comment type="caution">
    <text evidence="4">The sequence shown here is derived from an EMBL/GenBank/DDBJ whole genome shotgun (WGS) entry which is preliminary data.</text>
</comment>
<dbReference type="EMBL" id="JBHSKD010000012">
    <property type="protein sequence ID" value="MFC5177515.1"/>
    <property type="molecule type" value="Genomic_DNA"/>
</dbReference>
<comment type="similarity">
    <text evidence="2">Belongs to the CDP-alcohol phosphatidyltransferase class-I family.</text>
</comment>
<evidence type="ECO:0000256" key="2">
    <source>
        <dbReference type="RuleBase" id="RU003750"/>
    </source>
</evidence>